<evidence type="ECO:0000256" key="1">
    <source>
        <dbReference type="ARBA" id="ARBA00004123"/>
    </source>
</evidence>
<dbReference type="CDD" id="cd10017">
    <property type="entry name" value="B3_DNA"/>
    <property type="match status" value="3"/>
</dbReference>
<keyword evidence="4" id="KW-0238">DNA-binding</keyword>
<accession>A0A6D2HGT0</accession>
<dbReference type="InterPro" id="IPR003340">
    <property type="entry name" value="B3_DNA-bd"/>
</dbReference>
<sequence>MEDQVLQSPTNPHFFKPLLPGFHSHINIPMNFFSLHIEGRQERNTVELRSDACDKTWKVKMEGHRLTVGWKEFSRQHNFQTGDIIIFRHEGDLVFHVTGFGPSCCEIQYVQPCNNDDGVDDDQDSIRNLSTMDKAKTEPVSSQDDDDKDNMGNIPRKKHTKKRNLAEAKYFSSDESCFVATITDSNLREDKVFLPRKFVRPDGLKKSSSKIVLMNERQRTWTLTLKFRKSTKTFYMGTGWRSFCHENGLQTGDWITFKLERNNTRTPFLCFSSVESKSVSTKESRKEKRIKTGESSQRVSLSSSPQSENRLVTLTVKPASLKKGRLHLPMSFTRVNRMETAGGKKITMLDKHGVDWPVNLVMERKNGMMRLGSGIKDFLKANGVKVFEPFVLELVWEDKTSPPMLKFCSKIKT</sequence>
<dbReference type="EMBL" id="CACVBM020000155">
    <property type="protein sequence ID" value="CAA7015265.1"/>
    <property type="molecule type" value="Genomic_DNA"/>
</dbReference>
<evidence type="ECO:0000256" key="5">
    <source>
        <dbReference type="ARBA" id="ARBA00023163"/>
    </source>
</evidence>
<protein>
    <recommendedName>
        <fullName evidence="8">TF-B3 domain-containing protein</fullName>
    </recommendedName>
</protein>
<reference evidence="9" key="1">
    <citation type="submission" date="2020-01" db="EMBL/GenBank/DDBJ databases">
        <authorList>
            <person name="Mishra B."/>
        </authorList>
    </citation>
    <scope>NUCLEOTIDE SEQUENCE [LARGE SCALE GENOMIC DNA]</scope>
</reference>
<evidence type="ECO:0000256" key="2">
    <source>
        <dbReference type="ARBA" id="ARBA00022737"/>
    </source>
</evidence>
<keyword evidence="10" id="KW-1185">Reference proteome</keyword>
<evidence type="ECO:0000256" key="7">
    <source>
        <dbReference type="SAM" id="MobiDB-lite"/>
    </source>
</evidence>
<dbReference type="PANTHER" id="PTHR31674">
    <property type="entry name" value="B3 DOMAIN-CONTAINING PROTEIN REM-LIKE 3-RELATED"/>
    <property type="match status" value="1"/>
</dbReference>
<dbReference type="InterPro" id="IPR039218">
    <property type="entry name" value="REM_fam"/>
</dbReference>
<dbReference type="PANTHER" id="PTHR31674:SF96">
    <property type="entry name" value="B3 DOMAIN-CONTAINING PROTEIN REM-LIKE 3-RELATED"/>
    <property type="match status" value="1"/>
</dbReference>
<dbReference type="FunFam" id="2.40.330.10:FF:000009">
    <property type="entry name" value="Transcriptional factor B3 family protein"/>
    <property type="match status" value="1"/>
</dbReference>
<gene>
    <name evidence="9" type="ORF">MERR_LOCUS2500</name>
</gene>
<comment type="caution">
    <text evidence="9">The sequence shown here is derived from an EMBL/GenBank/DDBJ whole genome shotgun (WGS) entry which is preliminary data.</text>
</comment>
<dbReference type="AlphaFoldDB" id="A0A6D2HGT0"/>
<keyword evidence="3" id="KW-0805">Transcription regulation</keyword>
<dbReference type="SMART" id="SM01019">
    <property type="entry name" value="B3"/>
    <property type="match status" value="3"/>
</dbReference>
<feature type="region of interest" description="Disordered" evidence="7">
    <location>
        <begin position="281"/>
        <end position="306"/>
    </location>
</feature>
<feature type="compositionally biased region" description="Low complexity" evidence="7">
    <location>
        <begin position="295"/>
        <end position="306"/>
    </location>
</feature>
<evidence type="ECO:0000256" key="4">
    <source>
        <dbReference type="ARBA" id="ARBA00023125"/>
    </source>
</evidence>
<dbReference type="SUPFAM" id="SSF101936">
    <property type="entry name" value="DNA-binding pseudobarrel domain"/>
    <property type="match status" value="3"/>
</dbReference>
<dbReference type="InterPro" id="IPR015300">
    <property type="entry name" value="DNA-bd_pseudobarrel_sf"/>
</dbReference>
<keyword evidence="2" id="KW-0677">Repeat</keyword>
<feature type="compositionally biased region" description="Basic and acidic residues" evidence="7">
    <location>
        <begin position="281"/>
        <end position="292"/>
    </location>
</feature>
<feature type="domain" description="TF-B3" evidence="8">
    <location>
        <begin position="311"/>
        <end position="410"/>
    </location>
</feature>
<evidence type="ECO:0000313" key="9">
    <source>
        <dbReference type="EMBL" id="CAA7015265.1"/>
    </source>
</evidence>
<organism evidence="9 10">
    <name type="scientific">Microthlaspi erraticum</name>
    <dbReference type="NCBI Taxonomy" id="1685480"/>
    <lineage>
        <taxon>Eukaryota</taxon>
        <taxon>Viridiplantae</taxon>
        <taxon>Streptophyta</taxon>
        <taxon>Embryophyta</taxon>
        <taxon>Tracheophyta</taxon>
        <taxon>Spermatophyta</taxon>
        <taxon>Magnoliopsida</taxon>
        <taxon>eudicotyledons</taxon>
        <taxon>Gunneridae</taxon>
        <taxon>Pentapetalae</taxon>
        <taxon>rosids</taxon>
        <taxon>malvids</taxon>
        <taxon>Brassicales</taxon>
        <taxon>Brassicaceae</taxon>
        <taxon>Coluteocarpeae</taxon>
        <taxon>Microthlaspi</taxon>
    </lineage>
</organism>
<dbReference type="Gene3D" id="2.40.330.10">
    <property type="entry name" value="DNA-binding pseudobarrel domain"/>
    <property type="match status" value="3"/>
</dbReference>
<keyword evidence="5" id="KW-0804">Transcription</keyword>
<feature type="region of interest" description="Disordered" evidence="7">
    <location>
        <begin position="116"/>
        <end position="161"/>
    </location>
</feature>
<name>A0A6D2HGT0_9BRAS</name>
<dbReference type="PROSITE" id="PS50863">
    <property type="entry name" value="B3"/>
    <property type="match status" value="3"/>
</dbReference>
<dbReference type="OrthoDB" id="1109907at2759"/>
<evidence type="ECO:0000256" key="3">
    <source>
        <dbReference type="ARBA" id="ARBA00023015"/>
    </source>
</evidence>
<proteinExistence type="predicted"/>
<keyword evidence="6" id="KW-0539">Nucleus</keyword>
<feature type="domain" description="TF-B3" evidence="8">
    <location>
        <begin position="11"/>
        <end position="103"/>
    </location>
</feature>
<evidence type="ECO:0000259" key="8">
    <source>
        <dbReference type="PROSITE" id="PS50863"/>
    </source>
</evidence>
<dbReference type="Pfam" id="PF02362">
    <property type="entry name" value="B3"/>
    <property type="match status" value="3"/>
</dbReference>
<dbReference type="GO" id="GO:0005634">
    <property type="term" value="C:nucleus"/>
    <property type="evidence" value="ECO:0007669"/>
    <property type="project" value="UniProtKB-SubCell"/>
</dbReference>
<dbReference type="GO" id="GO:0003677">
    <property type="term" value="F:DNA binding"/>
    <property type="evidence" value="ECO:0007669"/>
    <property type="project" value="UniProtKB-KW"/>
</dbReference>
<feature type="domain" description="TF-B3" evidence="8">
    <location>
        <begin position="177"/>
        <end position="274"/>
    </location>
</feature>
<evidence type="ECO:0000256" key="6">
    <source>
        <dbReference type="ARBA" id="ARBA00023242"/>
    </source>
</evidence>
<dbReference type="Proteomes" id="UP000467841">
    <property type="component" value="Unassembled WGS sequence"/>
</dbReference>
<comment type="subcellular location">
    <subcellularLocation>
        <location evidence="1">Nucleus</location>
    </subcellularLocation>
</comment>
<evidence type="ECO:0000313" key="10">
    <source>
        <dbReference type="Proteomes" id="UP000467841"/>
    </source>
</evidence>